<organism evidence="2 3">
    <name type="scientific">Roseobacter fucihabitans</name>
    <dbReference type="NCBI Taxonomy" id="1537242"/>
    <lineage>
        <taxon>Bacteria</taxon>
        <taxon>Pseudomonadati</taxon>
        <taxon>Pseudomonadota</taxon>
        <taxon>Alphaproteobacteria</taxon>
        <taxon>Rhodobacterales</taxon>
        <taxon>Roseobacteraceae</taxon>
        <taxon>Roseobacter</taxon>
    </lineage>
</organism>
<reference evidence="3" key="2">
    <citation type="submission" date="2024-01" db="EMBL/GenBank/DDBJ databases">
        <title>Roseobacter fucihabitans sp. nov., isolated from the brown alga Fucus spiralis.</title>
        <authorList>
            <person name="Hahnke S."/>
            <person name="Berger M."/>
            <person name="Schlingloff A."/>
            <person name="Athale I."/>
            <person name="Neumann-Schaal M."/>
            <person name="Adenaya A."/>
            <person name="Poehlein A."/>
            <person name="Daniel R."/>
            <person name="Pertersen J."/>
            <person name="Brinkhoff T."/>
        </authorList>
    </citation>
    <scope>NUCLEOTIDE SEQUENCE [LARGE SCALE GENOMIC DNA]</scope>
    <source>
        <strain evidence="3">B14</strain>
    </source>
</reference>
<evidence type="ECO:0000313" key="2">
    <source>
        <dbReference type="EMBL" id="WVX48899.1"/>
    </source>
</evidence>
<proteinExistence type="predicted"/>
<feature type="region of interest" description="Disordered" evidence="1">
    <location>
        <begin position="154"/>
        <end position="173"/>
    </location>
</feature>
<dbReference type="RefSeq" id="WP_187430412.1">
    <property type="nucleotide sequence ID" value="NZ_CP143423.1"/>
</dbReference>
<evidence type="ECO:0000256" key="1">
    <source>
        <dbReference type="SAM" id="MobiDB-lite"/>
    </source>
</evidence>
<name>A0ABZ2BS89_9RHOB</name>
<evidence type="ECO:0000313" key="3">
    <source>
        <dbReference type="Proteomes" id="UP001318682"/>
    </source>
</evidence>
<evidence type="ECO:0008006" key="4">
    <source>
        <dbReference type="Google" id="ProtNLM"/>
    </source>
</evidence>
<sequence length="244" mass="24805">MKNLIWVLVAAVILGGGYYLISGQRVDEAVREVITTEPDTDTAQAVPEVDDTAAQAEVVLDNAASDASGTVESTAEDIATAAGDAVEDAVETMADVVDEATAAVSQAADEAAEQAADLAQEATAATEEAATTAGEALTEMVQDASEAGENLLSDATPDAATDTPAVAEQSAPTRESLAAVDDVKEAEALTVAGFDLAKVNEMIENSDLATTQKLVLSNAVKSAQDNPALLEAALTQLRNALGGQ</sequence>
<feature type="compositionally biased region" description="Low complexity" evidence="1">
    <location>
        <begin position="154"/>
        <end position="165"/>
    </location>
</feature>
<accession>A0ABZ2BS89</accession>
<protein>
    <recommendedName>
        <fullName evidence="4">Translation initiation factor 3</fullName>
    </recommendedName>
</protein>
<gene>
    <name evidence="2" type="ORF">ROLI_019820</name>
</gene>
<keyword evidence="3" id="KW-1185">Reference proteome</keyword>
<feature type="region of interest" description="Disordered" evidence="1">
    <location>
        <begin position="107"/>
        <end position="129"/>
    </location>
</feature>
<reference evidence="2 3" key="1">
    <citation type="submission" date="2015-07" db="EMBL/GenBank/DDBJ databases">
        <authorList>
            <person name="Voget S."/>
            <person name="Dogs M."/>
            <person name="Brinkhoff T.H."/>
            <person name="Daniel R."/>
        </authorList>
    </citation>
    <scope>NUCLEOTIDE SEQUENCE [LARGE SCALE GENOMIC DNA]</scope>
    <source>
        <strain evidence="2 3">B14</strain>
    </source>
</reference>
<dbReference type="EMBL" id="CP143423">
    <property type="protein sequence ID" value="WVX48899.1"/>
    <property type="molecule type" value="Genomic_DNA"/>
</dbReference>
<dbReference type="Proteomes" id="UP001318682">
    <property type="component" value="Chromosome"/>
</dbReference>